<feature type="binding site" description="axial binding residue" evidence="8">
    <location>
        <position position="367"/>
    </location>
    <ligand>
        <name>heme</name>
        <dbReference type="ChEBI" id="CHEBI:30413"/>
    </ligand>
    <ligandPart>
        <name>Fe</name>
        <dbReference type="ChEBI" id="CHEBI:18248"/>
    </ligandPart>
</feature>
<name>A0A4P9WNE5_9FUNG</name>
<protein>
    <submittedName>
        <fullName evidence="10">Cytochrome P450</fullName>
    </submittedName>
</protein>
<evidence type="ECO:0000256" key="2">
    <source>
        <dbReference type="ARBA" id="ARBA00010617"/>
    </source>
</evidence>
<dbReference type="SUPFAM" id="SSF48264">
    <property type="entry name" value="Cytochrome P450"/>
    <property type="match status" value="1"/>
</dbReference>
<evidence type="ECO:0000256" key="7">
    <source>
        <dbReference type="ARBA" id="ARBA00023033"/>
    </source>
</evidence>
<evidence type="ECO:0000256" key="4">
    <source>
        <dbReference type="ARBA" id="ARBA00022723"/>
    </source>
</evidence>
<feature type="region of interest" description="Disordered" evidence="9">
    <location>
        <begin position="397"/>
        <end position="418"/>
    </location>
</feature>
<dbReference type="InterPro" id="IPR001128">
    <property type="entry name" value="Cyt_P450"/>
</dbReference>
<dbReference type="PANTHER" id="PTHR24286:SF24">
    <property type="entry name" value="LANOSTEROL 14-ALPHA DEMETHYLASE"/>
    <property type="match status" value="1"/>
</dbReference>
<dbReference type="AlphaFoldDB" id="A0A4P9WNE5"/>
<keyword evidence="4 8" id="KW-0479">Metal-binding</keyword>
<evidence type="ECO:0000256" key="1">
    <source>
        <dbReference type="ARBA" id="ARBA00001971"/>
    </source>
</evidence>
<evidence type="ECO:0000313" key="11">
    <source>
        <dbReference type="Proteomes" id="UP000269721"/>
    </source>
</evidence>
<dbReference type="InterPro" id="IPR036396">
    <property type="entry name" value="Cyt_P450_sf"/>
</dbReference>
<evidence type="ECO:0000313" key="10">
    <source>
        <dbReference type="EMBL" id="RKO93603.1"/>
    </source>
</evidence>
<dbReference type="GO" id="GO:0016705">
    <property type="term" value="F:oxidoreductase activity, acting on paired donors, with incorporation or reduction of molecular oxygen"/>
    <property type="evidence" value="ECO:0007669"/>
    <property type="project" value="InterPro"/>
</dbReference>
<dbReference type="Gene3D" id="1.10.630.10">
    <property type="entry name" value="Cytochrome P450"/>
    <property type="match status" value="1"/>
</dbReference>
<dbReference type="InterPro" id="IPR002401">
    <property type="entry name" value="Cyt_P450_E_grp-I"/>
</dbReference>
<keyword evidence="7" id="KW-0503">Monooxygenase</keyword>
<dbReference type="Proteomes" id="UP000269721">
    <property type="component" value="Unassembled WGS sequence"/>
</dbReference>
<evidence type="ECO:0000256" key="5">
    <source>
        <dbReference type="ARBA" id="ARBA00023002"/>
    </source>
</evidence>
<reference evidence="11" key="1">
    <citation type="journal article" date="2018" name="Nat. Microbiol.">
        <title>Leveraging single-cell genomics to expand the fungal tree of life.</title>
        <authorList>
            <person name="Ahrendt S.R."/>
            <person name="Quandt C.A."/>
            <person name="Ciobanu D."/>
            <person name="Clum A."/>
            <person name="Salamov A."/>
            <person name="Andreopoulos B."/>
            <person name="Cheng J.F."/>
            <person name="Woyke T."/>
            <person name="Pelin A."/>
            <person name="Henrissat B."/>
            <person name="Reynolds N.K."/>
            <person name="Benny G.L."/>
            <person name="Smith M.E."/>
            <person name="James T.Y."/>
            <person name="Grigoriev I.V."/>
        </authorList>
    </citation>
    <scope>NUCLEOTIDE SEQUENCE [LARGE SCALE GENOMIC DNA]</scope>
</reference>
<comment type="similarity">
    <text evidence="2">Belongs to the cytochrome P450 family.</text>
</comment>
<comment type="cofactor">
    <cofactor evidence="1 8">
        <name>heme</name>
        <dbReference type="ChEBI" id="CHEBI:30413"/>
    </cofactor>
</comment>
<evidence type="ECO:0000256" key="8">
    <source>
        <dbReference type="PIRSR" id="PIRSR602401-1"/>
    </source>
</evidence>
<keyword evidence="6 8" id="KW-0408">Iron</keyword>
<dbReference type="PANTHER" id="PTHR24286">
    <property type="entry name" value="CYTOCHROME P450 26"/>
    <property type="match status" value="1"/>
</dbReference>
<dbReference type="PRINTS" id="PR00463">
    <property type="entry name" value="EP450I"/>
</dbReference>
<dbReference type="GO" id="GO:0016125">
    <property type="term" value="P:sterol metabolic process"/>
    <property type="evidence" value="ECO:0007669"/>
    <property type="project" value="TreeGrafter"/>
</dbReference>
<dbReference type="Pfam" id="PF00067">
    <property type="entry name" value="p450"/>
    <property type="match status" value="1"/>
</dbReference>
<dbReference type="CDD" id="cd00302">
    <property type="entry name" value="cytochrome_P450"/>
    <property type="match status" value="1"/>
</dbReference>
<accession>A0A4P9WNE5</accession>
<evidence type="ECO:0000256" key="6">
    <source>
        <dbReference type="ARBA" id="ARBA00023004"/>
    </source>
</evidence>
<keyword evidence="5" id="KW-0560">Oxidoreductase</keyword>
<keyword evidence="11" id="KW-1185">Reference proteome</keyword>
<evidence type="ECO:0000256" key="3">
    <source>
        <dbReference type="ARBA" id="ARBA00022617"/>
    </source>
</evidence>
<keyword evidence="3 8" id="KW-0349">Heme</keyword>
<dbReference type="GO" id="GO:0005506">
    <property type="term" value="F:iron ion binding"/>
    <property type="evidence" value="ECO:0007669"/>
    <property type="project" value="InterPro"/>
</dbReference>
<evidence type="ECO:0000256" key="9">
    <source>
        <dbReference type="SAM" id="MobiDB-lite"/>
    </source>
</evidence>
<dbReference type="EMBL" id="KZ994175">
    <property type="protein sequence ID" value="RKO93603.1"/>
    <property type="molecule type" value="Genomic_DNA"/>
</dbReference>
<proteinExistence type="inferred from homology"/>
<gene>
    <name evidence="10" type="ORF">BDK51DRAFT_29801</name>
</gene>
<dbReference type="OrthoDB" id="2133385at2759"/>
<organism evidence="10 11">
    <name type="scientific">Blyttiomyces helicus</name>
    <dbReference type="NCBI Taxonomy" id="388810"/>
    <lineage>
        <taxon>Eukaryota</taxon>
        <taxon>Fungi</taxon>
        <taxon>Fungi incertae sedis</taxon>
        <taxon>Chytridiomycota</taxon>
        <taxon>Chytridiomycota incertae sedis</taxon>
        <taxon>Chytridiomycetes</taxon>
        <taxon>Chytridiomycetes incertae sedis</taxon>
        <taxon>Blyttiomyces</taxon>
    </lineage>
</organism>
<dbReference type="GO" id="GO:0004497">
    <property type="term" value="F:monooxygenase activity"/>
    <property type="evidence" value="ECO:0007669"/>
    <property type="project" value="UniProtKB-KW"/>
</dbReference>
<sequence length="418" mass="44971">MLPPVGSYSLPIVGETLRLAAGPRAWSEVKIQEDTAAGSHALRTNILARSAVFLYGREGLSAFYDPLNVKRAGALIGKFRKLVLNDQEAVPTMDGPAHRTRKAFLLAAHTSEWIDGYLKESAEFQEKLVDPIKEAAAGAGALPGHPEDVHQDSGEAPLPIDFPGITYHAAIVARDALFATYADQLAKHRANPDAFKYSALSALLAKQQEYELSDLMILTELHHFVSTSSGLMAPVITAAIMGLATNPEALERARAEADAHADLFPSIRMDDIGSQLAFLAWTIKEASREYATLPIQLGLAARDFDVDGYTVPEGTFLVAGLHATNMDPAIWTAPEKFDPSRYERGEGLGDFDHVSFGGGDMAQTHRCPGGSAAASIITVTLGRLLLEFDFALEAGQDQMPKSPTPTNGLPVKVTARRA</sequence>
<dbReference type="GO" id="GO:0020037">
    <property type="term" value="F:heme binding"/>
    <property type="evidence" value="ECO:0007669"/>
    <property type="project" value="InterPro"/>
</dbReference>